<feature type="transmembrane region" description="Helical" evidence="1">
    <location>
        <begin position="152"/>
        <end position="170"/>
    </location>
</feature>
<sequence>MELNIKRTTGIDWVVFVCGANWLNSGVLTVLLQFDTISQTGEYGYSIPYIYLFLFAIDIVCAVWGFYAARVNDVISDIVDSPVLCFKHQDTSATFIVGSAWLLSGYASMTMALDLENAEELYGSVHIQCRYLLLFSAWLLFSSFRRNHFMDVLLFLLSFAGLFAWLVAFIDEPRLLYWQYASSLLYIVAGLVALGCACMICHDNARTRKHPVKWYSMVGIASYLGLGGYMVARTFT</sequence>
<dbReference type="Proteomes" id="UP000054560">
    <property type="component" value="Unassembled WGS sequence"/>
</dbReference>
<organism evidence="2 3">
    <name type="scientific">Sphaeroforma arctica JP610</name>
    <dbReference type="NCBI Taxonomy" id="667725"/>
    <lineage>
        <taxon>Eukaryota</taxon>
        <taxon>Ichthyosporea</taxon>
        <taxon>Ichthyophonida</taxon>
        <taxon>Sphaeroforma</taxon>
    </lineage>
</organism>
<evidence type="ECO:0000313" key="3">
    <source>
        <dbReference type="Proteomes" id="UP000054560"/>
    </source>
</evidence>
<accession>A0A0L0G8K4</accession>
<feature type="transmembrane region" description="Helical" evidence="1">
    <location>
        <begin position="212"/>
        <end position="232"/>
    </location>
</feature>
<dbReference type="AlphaFoldDB" id="A0A0L0G8K4"/>
<reference evidence="2 3" key="1">
    <citation type="submission" date="2011-02" db="EMBL/GenBank/DDBJ databases">
        <title>The Genome Sequence of Sphaeroforma arctica JP610.</title>
        <authorList>
            <consortium name="The Broad Institute Genome Sequencing Platform"/>
            <person name="Russ C."/>
            <person name="Cuomo C."/>
            <person name="Young S.K."/>
            <person name="Zeng Q."/>
            <person name="Gargeya S."/>
            <person name="Alvarado L."/>
            <person name="Berlin A."/>
            <person name="Chapman S.B."/>
            <person name="Chen Z."/>
            <person name="Freedman E."/>
            <person name="Gellesch M."/>
            <person name="Goldberg J."/>
            <person name="Griggs A."/>
            <person name="Gujja S."/>
            <person name="Heilman E."/>
            <person name="Heiman D."/>
            <person name="Howarth C."/>
            <person name="Mehta T."/>
            <person name="Neiman D."/>
            <person name="Pearson M."/>
            <person name="Roberts A."/>
            <person name="Saif S."/>
            <person name="Shea T."/>
            <person name="Shenoy N."/>
            <person name="Sisk P."/>
            <person name="Stolte C."/>
            <person name="Sykes S."/>
            <person name="White J."/>
            <person name="Yandava C."/>
            <person name="Burger G."/>
            <person name="Gray M.W."/>
            <person name="Holland P.W.H."/>
            <person name="King N."/>
            <person name="Lang F.B.F."/>
            <person name="Roger A.J."/>
            <person name="Ruiz-Trillo I."/>
            <person name="Haas B."/>
            <person name="Nusbaum C."/>
            <person name="Birren B."/>
        </authorList>
    </citation>
    <scope>NUCLEOTIDE SEQUENCE [LARGE SCALE GENOMIC DNA]</scope>
    <source>
        <strain evidence="2 3">JP610</strain>
    </source>
</reference>
<gene>
    <name evidence="2" type="ORF">SARC_02574</name>
</gene>
<proteinExistence type="predicted"/>
<evidence type="ECO:0000313" key="2">
    <source>
        <dbReference type="EMBL" id="KNC85239.1"/>
    </source>
</evidence>
<keyword evidence="1" id="KW-0812">Transmembrane</keyword>
<feature type="transmembrane region" description="Helical" evidence="1">
    <location>
        <begin position="176"/>
        <end position="200"/>
    </location>
</feature>
<name>A0A0L0G8K4_9EUKA</name>
<protein>
    <submittedName>
        <fullName evidence="2">Uncharacterized protein</fullName>
    </submittedName>
</protein>
<keyword evidence="1" id="KW-1133">Transmembrane helix</keyword>
<dbReference type="EMBL" id="KQ241713">
    <property type="protein sequence ID" value="KNC85239.1"/>
    <property type="molecule type" value="Genomic_DNA"/>
</dbReference>
<dbReference type="RefSeq" id="XP_014159141.1">
    <property type="nucleotide sequence ID" value="XM_014303666.1"/>
</dbReference>
<evidence type="ECO:0000256" key="1">
    <source>
        <dbReference type="SAM" id="Phobius"/>
    </source>
</evidence>
<feature type="transmembrane region" description="Helical" evidence="1">
    <location>
        <begin position="46"/>
        <end position="69"/>
    </location>
</feature>
<feature type="transmembrane region" description="Helical" evidence="1">
    <location>
        <begin position="12"/>
        <end position="34"/>
    </location>
</feature>
<keyword evidence="3" id="KW-1185">Reference proteome</keyword>
<dbReference type="GeneID" id="25903078"/>
<keyword evidence="1" id="KW-0472">Membrane</keyword>